<dbReference type="SUPFAM" id="SSF102114">
    <property type="entry name" value="Radical SAM enzymes"/>
    <property type="match status" value="1"/>
</dbReference>
<dbReference type="AlphaFoldDB" id="A0A9X9A1Q6"/>
<dbReference type="PANTHER" id="PTHR30538">
    <property type="entry name" value="LYSINE 2,3-AMINOMUTASE-RELATED"/>
    <property type="match status" value="1"/>
</dbReference>
<dbReference type="InterPro" id="IPR058240">
    <property type="entry name" value="rSAM_sf"/>
</dbReference>
<accession>A0A9X9A1Q6</accession>
<organism evidence="2 3">
    <name type="scientific">Bacillus cereus</name>
    <dbReference type="NCBI Taxonomy" id="1396"/>
    <lineage>
        <taxon>Bacteria</taxon>
        <taxon>Bacillati</taxon>
        <taxon>Bacillota</taxon>
        <taxon>Bacilli</taxon>
        <taxon>Bacillales</taxon>
        <taxon>Bacillaceae</taxon>
        <taxon>Bacillus</taxon>
        <taxon>Bacillus cereus group</taxon>
    </lineage>
</organism>
<dbReference type="EMBL" id="SZOH01003538">
    <property type="protein sequence ID" value="TKI90083.1"/>
    <property type="molecule type" value="Genomic_DNA"/>
</dbReference>
<keyword evidence="1" id="KW-0004">4Fe-4S</keyword>
<sequence>NLCNIIKKYHPVWLNTHFNTSIEITEESKKACEMLANAGVPVGNQAVILAGINDSVPIMKKLMHDLVKIRVRPYYIYQCDLSEGIGHFRAPVSKGLEIIEG</sequence>
<gene>
    <name evidence="2" type="ORF">FC695_34930</name>
</gene>
<evidence type="ECO:0000313" key="2">
    <source>
        <dbReference type="EMBL" id="TKI90083.1"/>
    </source>
</evidence>
<evidence type="ECO:0000256" key="1">
    <source>
        <dbReference type="ARBA" id="ARBA00022485"/>
    </source>
</evidence>
<name>A0A9X9A1Q6_BACCE</name>
<dbReference type="PANTHER" id="PTHR30538:SF1">
    <property type="entry name" value="L-LYSINE 2,3-AMINOMUTASE"/>
    <property type="match status" value="1"/>
</dbReference>
<dbReference type="GO" id="GO:0051539">
    <property type="term" value="F:4 iron, 4 sulfur cluster binding"/>
    <property type="evidence" value="ECO:0007669"/>
    <property type="project" value="UniProtKB-KW"/>
</dbReference>
<keyword evidence="1" id="KW-0408">Iron</keyword>
<dbReference type="InterPro" id="IPR013785">
    <property type="entry name" value="Aldolase_TIM"/>
</dbReference>
<reference evidence="2 3" key="1">
    <citation type="journal article" date="2019" name="Environ. Microbiol.">
        <title>An active ?-lactamase is a part of an orchestrated cell wall stress resistance network of Bacillus subtilis and related rhizosphere species.</title>
        <authorList>
            <person name="Bucher T."/>
            <person name="Keren-Paz A."/>
            <person name="Hausser J."/>
            <person name="Olender T."/>
            <person name="Cytryn E."/>
            <person name="Kolodkin-Gal I."/>
        </authorList>
    </citation>
    <scope>NUCLEOTIDE SEQUENCE [LARGE SCALE GENOMIC DNA]</scope>
    <source>
        <strain evidence="2 3">I32</strain>
    </source>
</reference>
<dbReference type="Gene3D" id="3.20.20.70">
    <property type="entry name" value="Aldolase class I"/>
    <property type="match status" value="1"/>
</dbReference>
<protein>
    <submittedName>
        <fullName evidence="2">Lysine 2,3-aminomutase</fullName>
    </submittedName>
</protein>
<dbReference type="Proteomes" id="UP000308444">
    <property type="component" value="Unassembled WGS sequence"/>
</dbReference>
<evidence type="ECO:0000313" key="3">
    <source>
        <dbReference type="Proteomes" id="UP000308444"/>
    </source>
</evidence>
<proteinExistence type="predicted"/>
<comment type="caution">
    <text evidence="2">The sequence shown here is derived from an EMBL/GenBank/DDBJ whole genome shotgun (WGS) entry which is preliminary data.</text>
</comment>
<dbReference type="InterPro" id="IPR003739">
    <property type="entry name" value="Lys_aminomutase/Glu_NH3_mut"/>
</dbReference>
<keyword evidence="1" id="KW-0479">Metal-binding</keyword>
<feature type="non-terminal residue" evidence="2">
    <location>
        <position position="1"/>
    </location>
</feature>
<feature type="non-terminal residue" evidence="2">
    <location>
        <position position="101"/>
    </location>
</feature>
<keyword evidence="1" id="KW-0411">Iron-sulfur</keyword>